<sequence length="167" mass="17778">MNRRRANASGIEENNVNEKAPQLNQGPLVPQVPNDAGAMSNVKIRSLCYFDVNLKYGFTPKGEMGKLEPKREGHYLPSLRGSSRPVVATGSRGATVVGEAVCPKNCPSQGYPSRANSRIVVKTTNRGKTRGVALASWGHVSLREVTGQGTTGTTTDHVALDGSCSRA</sequence>
<dbReference type="Gramene" id="PGSC0003DMT400084835">
    <property type="protein sequence ID" value="PGSC0003DMT400084835"/>
    <property type="gene ID" value="PGSC0003DMG400034406"/>
</dbReference>
<protein>
    <submittedName>
        <fullName evidence="2">Uncharacterized protein</fullName>
    </submittedName>
</protein>
<dbReference type="Proteomes" id="UP000011115">
    <property type="component" value="Unassembled WGS sequence"/>
</dbReference>
<reference evidence="2" key="2">
    <citation type="submission" date="2015-06" db="UniProtKB">
        <authorList>
            <consortium name="EnsemblPlants"/>
        </authorList>
    </citation>
    <scope>IDENTIFICATION</scope>
    <source>
        <strain evidence="2">DM1-3 516 R44</strain>
    </source>
</reference>
<reference evidence="3" key="1">
    <citation type="journal article" date="2011" name="Nature">
        <title>Genome sequence and analysis of the tuber crop potato.</title>
        <authorList>
            <consortium name="The Potato Genome Sequencing Consortium"/>
        </authorList>
    </citation>
    <scope>NUCLEOTIDE SEQUENCE [LARGE SCALE GENOMIC DNA]</scope>
    <source>
        <strain evidence="3">cv. DM1-3 516 R44</strain>
    </source>
</reference>
<evidence type="ECO:0000313" key="2">
    <source>
        <dbReference type="EnsemblPlants" id="PGSC0003DMT400084835"/>
    </source>
</evidence>
<keyword evidence="3" id="KW-1185">Reference proteome</keyword>
<dbReference type="InParanoid" id="M1D858"/>
<feature type="region of interest" description="Disordered" evidence="1">
    <location>
        <begin position="1"/>
        <end position="28"/>
    </location>
</feature>
<evidence type="ECO:0000313" key="3">
    <source>
        <dbReference type="Proteomes" id="UP000011115"/>
    </source>
</evidence>
<organism evidence="2 3">
    <name type="scientific">Solanum tuberosum</name>
    <name type="common">Potato</name>
    <dbReference type="NCBI Taxonomy" id="4113"/>
    <lineage>
        <taxon>Eukaryota</taxon>
        <taxon>Viridiplantae</taxon>
        <taxon>Streptophyta</taxon>
        <taxon>Embryophyta</taxon>
        <taxon>Tracheophyta</taxon>
        <taxon>Spermatophyta</taxon>
        <taxon>Magnoliopsida</taxon>
        <taxon>eudicotyledons</taxon>
        <taxon>Gunneridae</taxon>
        <taxon>Pentapetalae</taxon>
        <taxon>asterids</taxon>
        <taxon>lamiids</taxon>
        <taxon>Solanales</taxon>
        <taxon>Solanaceae</taxon>
        <taxon>Solanoideae</taxon>
        <taxon>Solaneae</taxon>
        <taxon>Solanum</taxon>
    </lineage>
</organism>
<evidence type="ECO:0000256" key="1">
    <source>
        <dbReference type="SAM" id="MobiDB-lite"/>
    </source>
</evidence>
<dbReference type="AlphaFoldDB" id="M1D858"/>
<dbReference type="HOGENOM" id="CLU_1597327_0_0_1"/>
<accession>M1D858</accession>
<name>M1D858_SOLTU</name>
<proteinExistence type="predicted"/>
<dbReference type="EnsemblPlants" id="PGSC0003DMT400084835">
    <property type="protein sequence ID" value="PGSC0003DMT400084835"/>
    <property type="gene ID" value="PGSC0003DMG400034406"/>
</dbReference>
<dbReference type="PaxDb" id="4113-PGSC0003DMT400084835"/>